<feature type="compositionally biased region" description="Low complexity" evidence="1">
    <location>
        <begin position="470"/>
        <end position="482"/>
    </location>
</feature>
<evidence type="ECO:0008006" key="5">
    <source>
        <dbReference type="Google" id="ProtNLM"/>
    </source>
</evidence>
<reference evidence="3 4" key="1">
    <citation type="submission" date="2018-05" db="EMBL/GenBank/DDBJ databases">
        <title>Genomic Encyclopedia of Type Strains, Phase IV (KMG-IV): sequencing the most valuable type-strain genomes for metagenomic binning, comparative biology and taxonomic classification.</title>
        <authorList>
            <person name="Goeker M."/>
        </authorList>
    </citation>
    <scope>NUCLEOTIDE SEQUENCE [LARGE SCALE GENOMIC DNA]</scope>
    <source>
        <strain evidence="3 4">DSM 44717</strain>
    </source>
</reference>
<dbReference type="RefSeq" id="WP_244198217.1">
    <property type="nucleotide sequence ID" value="NZ_QGTL01000004.1"/>
</dbReference>
<feature type="compositionally biased region" description="Low complexity" evidence="1">
    <location>
        <begin position="526"/>
        <end position="542"/>
    </location>
</feature>
<feature type="compositionally biased region" description="Low complexity" evidence="1">
    <location>
        <begin position="300"/>
        <end position="352"/>
    </location>
</feature>
<evidence type="ECO:0000256" key="1">
    <source>
        <dbReference type="SAM" id="MobiDB-lite"/>
    </source>
</evidence>
<feature type="transmembrane region" description="Helical" evidence="2">
    <location>
        <begin position="548"/>
        <end position="571"/>
    </location>
</feature>
<dbReference type="InterPro" id="IPR032710">
    <property type="entry name" value="NTF2-like_dom_sf"/>
</dbReference>
<evidence type="ECO:0000256" key="2">
    <source>
        <dbReference type="SAM" id="Phobius"/>
    </source>
</evidence>
<evidence type="ECO:0000313" key="3">
    <source>
        <dbReference type="EMBL" id="PWV75918.1"/>
    </source>
</evidence>
<feature type="compositionally biased region" description="Gly residues" evidence="1">
    <location>
        <begin position="1"/>
        <end position="14"/>
    </location>
</feature>
<keyword evidence="2" id="KW-1133">Transmembrane helix</keyword>
<feature type="compositionally biased region" description="Low complexity" evidence="1">
    <location>
        <begin position="439"/>
        <end position="453"/>
    </location>
</feature>
<proteinExistence type="predicted"/>
<dbReference type="EMBL" id="QGTL01000004">
    <property type="protein sequence ID" value="PWV75918.1"/>
    <property type="molecule type" value="Genomic_DNA"/>
</dbReference>
<feature type="compositionally biased region" description="Pro residues" evidence="1">
    <location>
        <begin position="423"/>
        <end position="438"/>
    </location>
</feature>
<keyword evidence="4" id="KW-1185">Reference proteome</keyword>
<keyword evidence="2" id="KW-0472">Membrane</keyword>
<dbReference type="AlphaFoldDB" id="A0A317NQG6"/>
<accession>A0A317NQG6</accession>
<feature type="compositionally biased region" description="Low complexity" evidence="1">
    <location>
        <begin position="58"/>
        <end position="69"/>
    </location>
</feature>
<gene>
    <name evidence="3" type="ORF">DFR69_10419</name>
</gene>
<feature type="region of interest" description="Disordered" evidence="1">
    <location>
        <begin position="201"/>
        <end position="542"/>
    </location>
</feature>
<comment type="caution">
    <text evidence="3">The sequence shown here is derived from an EMBL/GenBank/DDBJ whole genome shotgun (WGS) entry which is preliminary data.</text>
</comment>
<keyword evidence="2" id="KW-0812">Transmembrane</keyword>
<feature type="compositionally biased region" description="Gly residues" evidence="1">
    <location>
        <begin position="366"/>
        <end position="379"/>
    </location>
</feature>
<feature type="compositionally biased region" description="Low complexity" evidence="1">
    <location>
        <begin position="262"/>
        <end position="273"/>
    </location>
</feature>
<dbReference type="Proteomes" id="UP000246410">
    <property type="component" value="Unassembled WGS sequence"/>
</dbReference>
<organism evidence="3 4">
    <name type="scientific">Nocardia neocaledoniensis</name>
    <dbReference type="NCBI Taxonomy" id="236511"/>
    <lineage>
        <taxon>Bacteria</taxon>
        <taxon>Bacillati</taxon>
        <taxon>Actinomycetota</taxon>
        <taxon>Actinomycetes</taxon>
        <taxon>Mycobacteriales</taxon>
        <taxon>Nocardiaceae</taxon>
        <taxon>Nocardia</taxon>
    </lineage>
</organism>
<name>A0A317NQG6_9NOCA</name>
<protein>
    <recommendedName>
        <fullName evidence="5">Lumazine-binding protein</fullName>
    </recommendedName>
</protein>
<feature type="region of interest" description="Disordered" evidence="1">
    <location>
        <begin position="1"/>
        <end position="188"/>
    </location>
</feature>
<feature type="compositionally biased region" description="Polar residues" evidence="1">
    <location>
        <begin position="22"/>
        <end position="37"/>
    </location>
</feature>
<dbReference type="SUPFAM" id="SSF54427">
    <property type="entry name" value="NTF2-like"/>
    <property type="match status" value="1"/>
</dbReference>
<evidence type="ECO:0000313" key="4">
    <source>
        <dbReference type="Proteomes" id="UP000246410"/>
    </source>
</evidence>
<sequence>MFGRPQHGGPGSVPGGPANASGVGNTPGGSPTSSQGNPPRGGQGTTPGNPPREPQGSDRAGAPPAADAGKAAREQDPKSGSPLAGLSKGLPGDETPGRDETADAARQADSATEQRGDLAGPDAPTTAMRVPGGKSSTAQSGSADDRTVKISAAQSKAAQADIPTAGMSEVDRPSPDPKSGAKSAAGAAAVGGVAAVGAAAADNVAGEPGTDAPTRPEDTDAPDSDVTEDHTAADDAPTVSGAVVGRTDSPSGDVEATEKFRTASGTSDTSTATNRAEADREGSSEDSPTESPSREGGPAGPQQRPAAEARATATGAAATAGRAGDSSTEAGTADADAAGTAEIADTETAGADGADKSGTDGADAAGAGGAGAGGTGATGSGAASLTKGEAAGADDKTIAMRVVNPADAPTTAMPIQRVTDRVVPPPGGRAVTPPPNTPRGPAGPRQAGQQHGPHGPGVEETQPSPPRGPGAPNKPASAPSPADIQPTRPAQQLAEGNRQARPQGGPGQQGPRGNQPGAADGPRQVAQPQRIEAPQPAEAPAPGRSKKWLLAAAGAAVLVVALIATVVALMSGDSSPEGQVRTAIGTYADALRSGDLEGLRASTCGELHEFYQGITAEQFTGVHQLSTERGSIPVVDSVNAVRITGDTALAEATVYTAADPAKKTARTFDLQLTDGDWKVCDPTATP</sequence>
<feature type="compositionally biased region" description="Low complexity" evidence="1">
    <location>
        <begin position="149"/>
        <end position="162"/>
    </location>
</feature>